<protein>
    <submittedName>
        <fullName evidence="3">Membrane protein, HPP family</fullName>
    </submittedName>
</protein>
<keyword evidence="1" id="KW-0472">Membrane</keyword>
<evidence type="ECO:0000313" key="4">
    <source>
        <dbReference type="Proteomes" id="UP000286806"/>
    </source>
</evidence>
<evidence type="ECO:0000256" key="1">
    <source>
        <dbReference type="SAM" id="Phobius"/>
    </source>
</evidence>
<dbReference type="InterPro" id="IPR058581">
    <property type="entry name" value="TM_HPP"/>
</dbReference>
<keyword evidence="1" id="KW-1133">Transmembrane helix</keyword>
<dbReference type="AlphaFoldDB" id="A0A401JHN5"/>
<feature type="transmembrane region" description="Helical" evidence="1">
    <location>
        <begin position="138"/>
        <end position="164"/>
    </location>
</feature>
<dbReference type="PANTHER" id="PTHR33741:SF5">
    <property type="entry name" value="TRANSMEMBRANE PROTEIN DDB_G0269096-RELATED"/>
    <property type="match status" value="1"/>
</dbReference>
<name>A0A401JHN5_9PROT</name>
<dbReference type="Proteomes" id="UP000286806">
    <property type="component" value="Unassembled WGS sequence"/>
</dbReference>
<keyword evidence="1" id="KW-0812">Transmembrane</keyword>
<proteinExistence type="predicted"/>
<feature type="domain" description="HPP transmembrane region" evidence="2">
    <location>
        <begin position="21"/>
        <end position="170"/>
    </location>
</feature>
<gene>
    <name evidence="3" type="ORF">SFMTTN_3350</name>
</gene>
<dbReference type="EMBL" id="BGOW01000046">
    <property type="protein sequence ID" value="GBL47510.1"/>
    <property type="molecule type" value="Genomic_DNA"/>
</dbReference>
<dbReference type="Pfam" id="PF04982">
    <property type="entry name" value="TM_HPP"/>
    <property type="match status" value="1"/>
</dbReference>
<accession>A0A401JHN5</accession>
<organism evidence="3 4">
    <name type="scientific">Sulfuriferula multivorans</name>
    <dbReference type="NCBI Taxonomy" id="1559896"/>
    <lineage>
        <taxon>Bacteria</taxon>
        <taxon>Pseudomonadati</taxon>
        <taxon>Pseudomonadota</taxon>
        <taxon>Betaproteobacteria</taxon>
        <taxon>Nitrosomonadales</taxon>
        <taxon>Sulfuricellaceae</taxon>
        <taxon>Sulfuriferula</taxon>
    </lineage>
</organism>
<sequence length="234" mass="25222">MKHIIKNLGITPSHQLPLPGHREKWISGLGGAVGIALTLWISQWVPGQHAILIVASMGASAVLLFAAPHSAFSTPWAVLGGHVSSALIGIACAWLVPNLFIATPLALGLSIVCMYYLHCIHPPGGATAFIAVMGGPEIHAMGFGYALFPILVNAGILVAAAMVFNHLFRAKQEAHIAEVESHLHLPEKYLIRHSDLVYALSEIQSYIDVSEEDLLRVYNLATEHAHPGEMVRDK</sequence>
<evidence type="ECO:0000313" key="3">
    <source>
        <dbReference type="EMBL" id="GBL47510.1"/>
    </source>
</evidence>
<keyword evidence="4" id="KW-1185">Reference proteome</keyword>
<feature type="transmembrane region" description="Helical" evidence="1">
    <location>
        <begin position="49"/>
        <end position="67"/>
    </location>
</feature>
<reference evidence="3 4" key="1">
    <citation type="journal article" date="2019" name="Front. Microbiol.">
        <title>Genomes of Neutrophilic Sulfur-Oxidizing Chemolithoautotrophs Representing 9 Proteobacterial Species From 8 Genera.</title>
        <authorList>
            <person name="Watanabe T."/>
            <person name="Kojima H."/>
            <person name="Umezawa K."/>
            <person name="Hori C."/>
            <person name="Takasuka T.E."/>
            <person name="Kato Y."/>
            <person name="Fukui M."/>
        </authorList>
    </citation>
    <scope>NUCLEOTIDE SEQUENCE [LARGE SCALE GENOMIC DNA]</scope>
    <source>
        <strain evidence="3 4">TTN</strain>
    </source>
</reference>
<evidence type="ECO:0000259" key="2">
    <source>
        <dbReference type="Pfam" id="PF04982"/>
    </source>
</evidence>
<comment type="caution">
    <text evidence="3">The sequence shown here is derived from an EMBL/GenBank/DDBJ whole genome shotgun (WGS) entry which is preliminary data.</text>
</comment>
<dbReference type="InterPro" id="IPR007065">
    <property type="entry name" value="HPP"/>
</dbReference>
<dbReference type="RefSeq" id="WP_223247900.1">
    <property type="nucleotide sequence ID" value="NZ_BGOW01000046.1"/>
</dbReference>
<dbReference type="PANTHER" id="PTHR33741">
    <property type="entry name" value="TRANSMEMBRANE PROTEIN DDB_G0269096-RELATED"/>
    <property type="match status" value="1"/>
</dbReference>